<evidence type="ECO:0000256" key="1">
    <source>
        <dbReference type="ARBA" id="ARBA00001936"/>
    </source>
</evidence>
<keyword evidence="5" id="KW-0464">Manganese</keyword>
<dbReference type="SUPFAM" id="SSF53092">
    <property type="entry name" value="Creatinase/prolidase N-terminal domain"/>
    <property type="match status" value="1"/>
</dbReference>
<dbReference type="PANTHER" id="PTHR43763">
    <property type="entry name" value="XAA-PRO AMINOPEPTIDASE 1"/>
    <property type="match status" value="1"/>
</dbReference>
<dbReference type="Pfam" id="PF01321">
    <property type="entry name" value="Creatinase_N"/>
    <property type="match status" value="1"/>
</dbReference>
<evidence type="ECO:0000259" key="8">
    <source>
        <dbReference type="Pfam" id="PF16188"/>
    </source>
</evidence>
<dbReference type="GO" id="GO:0070006">
    <property type="term" value="F:metalloaminopeptidase activity"/>
    <property type="evidence" value="ECO:0007669"/>
    <property type="project" value="InterPro"/>
</dbReference>
<evidence type="ECO:0000313" key="9">
    <source>
        <dbReference type="EMBL" id="KAG8230504.1"/>
    </source>
</evidence>
<comment type="caution">
    <text evidence="9">The sequence shown here is derived from an EMBL/GenBank/DDBJ whole genome shotgun (WGS) entry which is preliminary data.</text>
</comment>
<dbReference type="InterPro" id="IPR000587">
    <property type="entry name" value="Creatinase_N"/>
</dbReference>
<sequence>MSPPKATGQLLKKLRSLMKNIKYVSEPIQAYIIPSGDAHQSEYLADCDQRRAFISGFTGSAGTAIVTEQHACLWTDGRYFLQASKEMDDNWTLIKEGIPGALTQGAWLSKMLPIGSRVGVDPDLVSYSTWKPLQSHLEAAGHSLVPIGGVNLVDLVWDQEKPPPPTGIINPLELRYTGKTSRDKVEEVLAQMREKGASMLVITALDEIAWLLNLRGADIPYNPVFFSYLVISGNSQVTFFVEEGKITPAVRNHFTEEGLQVALHPYDKIHSFLTEHIPEQEGRVWISNGSSYGLTALIPEKQRITEITPIALMKAIKNPVEIQGLTNAHIRDAAALCCYFAWLEKEVLRGNVTEISGANKLEEFRKEQEDYVGLSFPTISSVGPNGAIIHYQPTPETDRPITTEELYLCDSGGQYLDGTTDVTRTVHFGNPSQYEKECFTRVFKGQFSLGTSIFPSKIKGNCLDTLARKPLWDVGLDYLHGTGHGIGAYLNVHEGPMGISWRTLPDDPGLQEGMFLSNGMLYKLNKPGYYEGGKFGIRLENIVRIVPASTPHNFEERGFLTFETITLVPIQTKMLVPDMLTEKEISYLNEYHALCREKVGPLLKKLGHQEAREWLYRETEPIG</sequence>
<reference evidence="9" key="2">
    <citation type="submission" date="2017-10" db="EMBL/GenBank/DDBJ databases">
        <title>Ladona fulva Genome sequencing and assembly.</title>
        <authorList>
            <person name="Murali S."/>
            <person name="Richards S."/>
            <person name="Bandaranaike D."/>
            <person name="Bellair M."/>
            <person name="Blankenburg K."/>
            <person name="Chao H."/>
            <person name="Dinh H."/>
            <person name="Doddapaneni H."/>
            <person name="Dugan-Rocha S."/>
            <person name="Elkadiri S."/>
            <person name="Gnanaolivu R."/>
            <person name="Hernandez B."/>
            <person name="Skinner E."/>
            <person name="Javaid M."/>
            <person name="Lee S."/>
            <person name="Li M."/>
            <person name="Ming W."/>
            <person name="Munidasa M."/>
            <person name="Muniz J."/>
            <person name="Nguyen L."/>
            <person name="Hughes D."/>
            <person name="Osuji N."/>
            <person name="Pu L.-L."/>
            <person name="Puazo M."/>
            <person name="Qu C."/>
            <person name="Quiroz J."/>
            <person name="Raj R."/>
            <person name="Weissenberger G."/>
            <person name="Xin Y."/>
            <person name="Zou X."/>
            <person name="Han Y."/>
            <person name="Worley K."/>
            <person name="Muzny D."/>
            <person name="Gibbs R."/>
        </authorList>
    </citation>
    <scope>NUCLEOTIDE SEQUENCE</scope>
    <source>
        <strain evidence="9">Sampled in the wild</strain>
    </source>
</reference>
<dbReference type="AlphaFoldDB" id="A0A8K0KAC7"/>
<feature type="domain" description="Creatinase N-terminal" evidence="7">
    <location>
        <begin position="11"/>
        <end position="150"/>
    </location>
</feature>
<evidence type="ECO:0000256" key="3">
    <source>
        <dbReference type="ARBA" id="ARBA00022723"/>
    </source>
</evidence>
<evidence type="ECO:0000259" key="6">
    <source>
        <dbReference type="Pfam" id="PF00557"/>
    </source>
</evidence>
<dbReference type="EMBL" id="KZ308491">
    <property type="protein sequence ID" value="KAG8230504.1"/>
    <property type="molecule type" value="Genomic_DNA"/>
</dbReference>
<evidence type="ECO:0000256" key="5">
    <source>
        <dbReference type="ARBA" id="ARBA00023211"/>
    </source>
</evidence>
<reference evidence="9" key="1">
    <citation type="submission" date="2013-04" db="EMBL/GenBank/DDBJ databases">
        <authorList>
            <person name="Qu J."/>
            <person name="Murali S.C."/>
            <person name="Bandaranaike D."/>
            <person name="Bellair M."/>
            <person name="Blankenburg K."/>
            <person name="Chao H."/>
            <person name="Dinh H."/>
            <person name="Doddapaneni H."/>
            <person name="Downs B."/>
            <person name="Dugan-Rocha S."/>
            <person name="Elkadiri S."/>
            <person name="Gnanaolivu R.D."/>
            <person name="Hernandez B."/>
            <person name="Javaid M."/>
            <person name="Jayaseelan J.C."/>
            <person name="Lee S."/>
            <person name="Li M."/>
            <person name="Ming W."/>
            <person name="Munidasa M."/>
            <person name="Muniz J."/>
            <person name="Nguyen L."/>
            <person name="Ongeri F."/>
            <person name="Osuji N."/>
            <person name="Pu L.-L."/>
            <person name="Puazo M."/>
            <person name="Qu C."/>
            <person name="Quiroz J."/>
            <person name="Raj R."/>
            <person name="Weissenberger G."/>
            <person name="Xin Y."/>
            <person name="Zou X."/>
            <person name="Han Y."/>
            <person name="Richards S."/>
            <person name="Worley K."/>
            <person name="Muzny D."/>
            <person name="Gibbs R."/>
        </authorList>
    </citation>
    <scope>NUCLEOTIDE SEQUENCE</scope>
    <source>
        <strain evidence="9">Sampled in the wild</strain>
    </source>
</reference>
<dbReference type="Proteomes" id="UP000792457">
    <property type="component" value="Unassembled WGS sequence"/>
</dbReference>
<feature type="domain" description="Peptidase M24 C-terminal" evidence="8">
    <location>
        <begin position="558"/>
        <end position="622"/>
    </location>
</feature>
<evidence type="ECO:0000256" key="2">
    <source>
        <dbReference type="ARBA" id="ARBA00008766"/>
    </source>
</evidence>
<name>A0A8K0KAC7_LADFU</name>
<dbReference type="GO" id="GO:0046872">
    <property type="term" value="F:metal ion binding"/>
    <property type="evidence" value="ECO:0007669"/>
    <property type="project" value="UniProtKB-KW"/>
</dbReference>
<evidence type="ECO:0008006" key="11">
    <source>
        <dbReference type="Google" id="ProtNLM"/>
    </source>
</evidence>
<dbReference type="Pfam" id="PF16189">
    <property type="entry name" value="Creatinase_N_2"/>
    <property type="match status" value="1"/>
</dbReference>
<dbReference type="Pfam" id="PF00557">
    <property type="entry name" value="Peptidase_M24"/>
    <property type="match status" value="1"/>
</dbReference>
<evidence type="ECO:0000256" key="4">
    <source>
        <dbReference type="ARBA" id="ARBA00022801"/>
    </source>
</evidence>
<evidence type="ECO:0000313" key="10">
    <source>
        <dbReference type="Proteomes" id="UP000792457"/>
    </source>
</evidence>
<dbReference type="FunFam" id="3.40.350.10:FF:000001">
    <property type="entry name" value="Putative xaa-Pro aminopeptidase 1"/>
    <property type="match status" value="1"/>
</dbReference>
<evidence type="ECO:0000259" key="7">
    <source>
        <dbReference type="Pfam" id="PF01321"/>
    </source>
</evidence>
<dbReference type="Gene3D" id="3.90.230.10">
    <property type="entry name" value="Creatinase/methionine aminopeptidase superfamily"/>
    <property type="match status" value="1"/>
</dbReference>
<organism evidence="9 10">
    <name type="scientific">Ladona fulva</name>
    <name type="common">Scarce chaser dragonfly</name>
    <name type="synonym">Libellula fulva</name>
    <dbReference type="NCBI Taxonomy" id="123851"/>
    <lineage>
        <taxon>Eukaryota</taxon>
        <taxon>Metazoa</taxon>
        <taxon>Ecdysozoa</taxon>
        <taxon>Arthropoda</taxon>
        <taxon>Hexapoda</taxon>
        <taxon>Insecta</taxon>
        <taxon>Pterygota</taxon>
        <taxon>Palaeoptera</taxon>
        <taxon>Odonata</taxon>
        <taxon>Epiprocta</taxon>
        <taxon>Anisoptera</taxon>
        <taxon>Libelluloidea</taxon>
        <taxon>Libellulidae</taxon>
        <taxon>Ladona</taxon>
    </lineage>
</organism>
<dbReference type="Pfam" id="PF16188">
    <property type="entry name" value="Peptidase_M24_C"/>
    <property type="match status" value="1"/>
</dbReference>
<dbReference type="InterPro" id="IPR036005">
    <property type="entry name" value="Creatinase/aminopeptidase-like"/>
</dbReference>
<dbReference type="SUPFAM" id="SSF55920">
    <property type="entry name" value="Creatinase/aminopeptidase"/>
    <property type="match status" value="1"/>
</dbReference>
<dbReference type="GO" id="GO:0005737">
    <property type="term" value="C:cytoplasm"/>
    <property type="evidence" value="ECO:0007669"/>
    <property type="project" value="UniProtKB-ARBA"/>
</dbReference>
<dbReference type="InterPro" id="IPR029149">
    <property type="entry name" value="Creatin/AminoP/Spt16_N"/>
</dbReference>
<gene>
    <name evidence="9" type="ORF">J437_LFUL010604</name>
</gene>
<dbReference type="OrthoDB" id="9995434at2759"/>
<dbReference type="PANTHER" id="PTHR43763:SF20">
    <property type="entry name" value="XAA-PRO AMINOPEPTIDASE APEPP"/>
    <property type="match status" value="1"/>
</dbReference>
<protein>
    <recommendedName>
        <fullName evidence="11">Xaa-Pro aminopeptidase 1</fullName>
    </recommendedName>
</protein>
<keyword evidence="3" id="KW-0479">Metal-binding</keyword>
<dbReference type="CDD" id="cd01085">
    <property type="entry name" value="APP"/>
    <property type="match status" value="1"/>
</dbReference>
<keyword evidence="4" id="KW-0378">Hydrolase</keyword>
<dbReference type="InterPro" id="IPR000994">
    <property type="entry name" value="Pept_M24"/>
</dbReference>
<keyword evidence="10" id="KW-1185">Reference proteome</keyword>
<dbReference type="InterPro" id="IPR033740">
    <property type="entry name" value="Pept_M24B"/>
</dbReference>
<feature type="domain" description="Peptidase M24" evidence="6">
    <location>
        <begin position="325"/>
        <end position="545"/>
    </location>
</feature>
<dbReference type="FunFam" id="3.90.230.10:FF:000007">
    <property type="entry name" value="Xaa-Pro aminopeptidase P"/>
    <property type="match status" value="1"/>
</dbReference>
<proteinExistence type="inferred from homology"/>
<dbReference type="InterPro" id="IPR032416">
    <property type="entry name" value="Peptidase_M24_C"/>
</dbReference>
<accession>A0A8K0KAC7</accession>
<comment type="similarity">
    <text evidence="2">Belongs to the peptidase M24B family.</text>
</comment>
<dbReference type="InterPro" id="IPR050422">
    <property type="entry name" value="X-Pro_aminopeptidase_P"/>
</dbReference>
<comment type="cofactor">
    <cofactor evidence="1">
        <name>Mn(2+)</name>
        <dbReference type="ChEBI" id="CHEBI:29035"/>
    </cofactor>
</comment>
<dbReference type="Gene3D" id="3.40.350.10">
    <property type="entry name" value="Creatinase/prolidase N-terminal domain"/>
    <property type="match status" value="2"/>
</dbReference>